<feature type="binding site" evidence="7">
    <location>
        <position position="174"/>
    </location>
    <ligand>
        <name>substrate</name>
    </ligand>
</feature>
<comment type="subcellular location">
    <subcellularLocation>
        <location evidence="7 8">Cytoplasm</location>
    </subcellularLocation>
</comment>
<dbReference type="HAMAP" id="MF_00147_B">
    <property type="entry name" value="TIM_B"/>
    <property type="match status" value="1"/>
</dbReference>
<comment type="subunit">
    <text evidence="7 8">Homodimer.</text>
</comment>
<feature type="binding site" evidence="7">
    <location>
        <begin position="10"/>
        <end position="12"/>
    </location>
    <ligand>
        <name>substrate</name>
    </ligand>
</feature>
<dbReference type="FunCoup" id="A0A0D2J8Q4">
    <property type="interactions" value="551"/>
</dbReference>
<evidence type="ECO:0000256" key="8">
    <source>
        <dbReference type="RuleBase" id="RU363013"/>
    </source>
</evidence>
<protein>
    <recommendedName>
        <fullName evidence="7 8">Triosephosphate isomerase</fullName>
        <shortName evidence="7">TIM</shortName>
        <shortName evidence="7">TPI</shortName>
        <ecNumber evidence="7 8">5.3.1.1</ecNumber>
    </recommendedName>
    <alternativeName>
        <fullName evidence="7">Triose-phosphate isomerase</fullName>
    </alternativeName>
</protein>
<dbReference type="STRING" id="1429043.X474_20015"/>
<dbReference type="OrthoDB" id="9809429at2"/>
<evidence type="ECO:0000256" key="5">
    <source>
        <dbReference type="ARBA" id="ARBA00023152"/>
    </source>
</evidence>
<keyword evidence="3 7" id="KW-0312">Gluconeogenesis</keyword>
<sequence>MARTLMIAGNWKMHKTIAESVQLAQEIKLGANGQTKAEVLVAPTFCALHPVAQVLDGTNILLAGQNLFWEEQGAYTGEISGSMLRAAGASHVLVGHSERRQYFHETDQTVNKRIKAAYQAGLTPILCVGETLLEREQGRTETVLETQLGQGLMDITPEHAQRLILAYEPVWAIGTGKTASEEQANQAHAFIRAWVAAFFDRQTADEMRILYGGSVKPENAKGLLSQSEVDGALIGGASLKSENFLGIMRAI</sequence>
<evidence type="ECO:0000313" key="9">
    <source>
        <dbReference type="EMBL" id="KIX12096.1"/>
    </source>
</evidence>
<gene>
    <name evidence="7 9" type="primary">tpiA</name>
    <name evidence="9" type="ORF">X474_20015</name>
</gene>
<dbReference type="InterPro" id="IPR020861">
    <property type="entry name" value="Triosephosphate_isomerase_AS"/>
</dbReference>
<dbReference type="RefSeq" id="WP_044350857.1">
    <property type="nucleotide sequence ID" value="NZ_AZAC01000034.1"/>
</dbReference>
<evidence type="ECO:0000256" key="3">
    <source>
        <dbReference type="ARBA" id="ARBA00022432"/>
    </source>
</evidence>
<feature type="binding site" evidence="7">
    <location>
        <position position="214"/>
    </location>
    <ligand>
        <name>substrate</name>
    </ligand>
</feature>
<dbReference type="UniPathway" id="UPA00109">
    <property type="reaction ID" value="UER00189"/>
</dbReference>
<dbReference type="PANTHER" id="PTHR21139:SF42">
    <property type="entry name" value="TRIOSEPHOSPHATE ISOMERASE"/>
    <property type="match status" value="1"/>
</dbReference>
<dbReference type="PROSITE" id="PS00171">
    <property type="entry name" value="TIM_1"/>
    <property type="match status" value="1"/>
</dbReference>
<keyword evidence="4 7" id="KW-0963">Cytoplasm</keyword>
<dbReference type="AlphaFoldDB" id="A0A0D2J8Q4"/>
<dbReference type="EC" id="5.3.1.1" evidence="7 8"/>
<dbReference type="FunFam" id="3.20.20.70:FF:000016">
    <property type="entry name" value="Triosephosphate isomerase"/>
    <property type="match status" value="1"/>
</dbReference>
<proteinExistence type="inferred from homology"/>
<evidence type="ECO:0000256" key="2">
    <source>
        <dbReference type="ARBA" id="ARBA00007422"/>
    </source>
</evidence>
<dbReference type="GO" id="GO:0004807">
    <property type="term" value="F:triose-phosphate isomerase activity"/>
    <property type="evidence" value="ECO:0007669"/>
    <property type="project" value="UniProtKB-UniRule"/>
</dbReference>
<comment type="caution">
    <text evidence="9">The sequence shown here is derived from an EMBL/GenBank/DDBJ whole genome shotgun (WGS) entry which is preliminary data.</text>
</comment>
<keyword evidence="5 7" id="KW-0324">Glycolysis</keyword>
<reference evidence="9 10" key="1">
    <citation type="submission" date="2013-11" db="EMBL/GenBank/DDBJ databases">
        <title>Metagenomic analysis of a methanogenic consortium involved in long chain n-alkane degradation.</title>
        <authorList>
            <person name="Davidova I.A."/>
            <person name="Callaghan A.V."/>
            <person name="Wawrik B."/>
            <person name="Pruitt S."/>
            <person name="Marks C."/>
            <person name="Duncan K.E."/>
            <person name="Suflita J.M."/>
        </authorList>
    </citation>
    <scope>NUCLEOTIDE SEQUENCE [LARGE SCALE GENOMIC DNA]</scope>
    <source>
        <strain evidence="9 10">SPR</strain>
    </source>
</reference>
<dbReference type="Gene3D" id="3.20.20.70">
    <property type="entry name" value="Aldolase class I"/>
    <property type="match status" value="1"/>
</dbReference>
<dbReference type="NCBIfam" id="TIGR00419">
    <property type="entry name" value="tim"/>
    <property type="match status" value="1"/>
</dbReference>
<dbReference type="Pfam" id="PF00121">
    <property type="entry name" value="TIM"/>
    <property type="match status" value="1"/>
</dbReference>
<dbReference type="GO" id="GO:0006094">
    <property type="term" value="P:gluconeogenesis"/>
    <property type="evidence" value="ECO:0007669"/>
    <property type="project" value="UniProtKB-UniRule"/>
</dbReference>
<evidence type="ECO:0000256" key="4">
    <source>
        <dbReference type="ARBA" id="ARBA00022490"/>
    </source>
</evidence>
<evidence type="ECO:0000256" key="1">
    <source>
        <dbReference type="ARBA" id="ARBA00004680"/>
    </source>
</evidence>
<dbReference type="UniPathway" id="UPA00138"/>
<comment type="function">
    <text evidence="7">Involved in the gluconeogenesis. Catalyzes stereospecifically the conversion of dihydroxyacetone phosphate (DHAP) to D-glyceraldehyde-3-phosphate (G3P).</text>
</comment>
<evidence type="ECO:0000256" key="6">
    <source>
        <dbReference type="ARBA" id="ARBA00023235"/>
    </source>
</evidence>
<dbReference type="InterPro" id="IPR013785">
    <property type="entry name" value="Aldolase_TIM"/>
</dbReference>
<feature type="active site" description="Proton acceptor" evidence="7">
    <location>
        <position position="168"/>
    </location>
</feature>
<dbReference type="InterPro" id="IPR022896">
    <property type="entry name" value="TrioseP_Isoase_bac/euk"/>
</dbReference>
<dbReference type="GO" id="GO:0006096">
    <property type="term" value="P:glycolytic process"/>
    <property type="evidence" value="ECO:0007669"/>
    <property type="project" value="UniProtKB-UniRule"/>
</dbReference>
<feature type="active site" description="Electrophile" evidence="7">
    <location>
        <position position="96"/>
    </location>
</feature>
<dbReference type="Proteomes" id="UP000032233">
    <property type="component" value="Unassembled WGS sequence"/>
</dbReference>
<dbReference type="GO" id="GO:0046166">
    <property type="term" value="P:glyceraldehyde-3-phosphate biosynthetic process"/>
    <property type="evidence" value="ECO:0007669"/>
    <property type="project" value="TreeGrafter"/>
</dbReference>
<dbReference type="InterPro" id="IPR000652">
    <property type="entry name" value="Triosephosphate_isomerase"/>
</dbReference>
<keyword evidence="6 7" id="KW-0413">Isomerase</keyword>
<dbReference type="EMBL" id="AZAC01000034">
    <property type="protein sequence ID" value="KIX12096.1"/>
    <property type="molecule type" value="Genomic_DNA"/>
</dbReference>
<comment type="pathway">
    <text evidence="7 8">Carbohydrate biosynthesis; gluconeogenesis.</text>
</comment>
<keyword evidence="10" id="KW-1185">Reference proteome</keyword>
<dbReference type="InParanoid" id="A0A0D2J8Q4"/>
<dbReference type="SUPFAM" id="SSF51351">
    <property type="entry name" value="Triosephosphate isomerase (TIM)"/>
    <property type="match status" value="1"/>
</dbReference>
<dbReference type="PANTHER" id="PTHR21139">
    <property type="entry name" value="TRIOSEPHOSPHATE ISOMERASE"/>
    <property type="match status" value="1"/>
</dbReference>
<evidence type="ECO:0000313" key="10">
    <source>
        <dbReference type="Proteomes" id="UP000032233"/>
    </source>
</evidence>
<accession>A0A0D2J8Q4</accession>
<feature type="binding site" evidence="7">
    <location>
        <begin position="235"/>
        <end position="236"/>
    </location>
    <ligand>
        <name>substrate</name>
    </ligand>
</feature>
<evidence type="ECO:0000256" key="7">
    <source>
        <dbReference type="HAMAP-Rule" id="MF_00147"/>
    </source>
</evidence>
<organism evidence="9 10">
    <name type="scientific">Dethiosulfatarculus sandiegensis</name>
    <dbReference type="NCBI Taxonomy" id="1429043"/>
    <lineage>
        <taxon>Bacteria</taxon>
        <taxon>Pseudomonadati</taxon>
        <taxon>Thermodesulfobacteriota</taxon>
        <taxon>Desulfarculia</taxon>
        <taxon>Desulfarculales</taxon>
        <taxon>Desulfarculaceae</taxon>
        <taxon>Dethiosulfatarculus</taxon>
    </lineage>
</organism>
<dbReference type="PROSITE" id="PS51440">
    <property type="entry name" value="TIM_2"/>
    <property type="match status" value="1"/>
</dbReference>
<dbReference type="CDD" id="cd00311">
    <property type="entry name" value="TIM"/>
    <property type="match status" value="1"/>
</dbReference>
<dbReference type="PATRIC" id="fig|1429043.3.peg.4242"/>
<dbReference type="GO" id="GO:0005829">
    <property type="term" value="C:cytosol"/>
    <property type="evidence" value="ECO:0007669"/>
    <property type="project" value="TreeGrafter"/>
</dbReference>
<name>A0A0D2J8Q4_9BACT</name>
<comment type="catalytic activity">
    <reaction evidence="7 8">
        <text>D-glyceraldehyde 3-phosphate = dihydroxyacetone phosphate</text>
        <dbReference type="Rhea" id="RHEA:18585"/>
        <dbReference type="ChEBI" id="CHEBI:57642"/>
        <dbReference type="ChEBI" id="CHEBI:59776"/>
        <dbReference type="EC" id="5.3.1.1"/>
    </reaction>
</comment>
<dbReference type="GO" id="GO:0019563">
    <property type="term" value="P:glycerol catabolic process"/>
    <property type="evidence" value="ECO:0007669"/>
    <property type="project" value="TreeGrafter"/>
</dbReference>
<dbReference type="InterPro" id="IPR035990">
    <property type="entry name" value="TIM_sf"/>
</dbReference>
<comment type="similarity">
    <text evidence="2 7 8">Belongs to the triosephosphate isomerase family.</text>
</comment>
<comment type="pathway">
    <text evidence="1 7 8">Carbohydrate degradation; glycolysis; D-glyceraldehyde 3-phosphate from glycerone phosphate: step 1/1.</text>
</comment>